<dbReference type="InterPro" id="IPR051310">
    <property type="entry name" value="MCP_chemotaxis"/>
</dbReference>
<keyword evidence="5" id="KW-1133">Transmembrane helix</keyword>
<reference evidence="7" key="2">
    <citation type="submission" date="2021-04" db="EMBL/GenBank/DDBJ databases">
        <authorList>
            <person name="Gilroy R."/>
        </authorList>
    </citation>
    <scope>NUCLEOTIDE SEQUENCE</scope>
    <source>
        <strain evidence="7">ChiSxjej1B13-11762</strain>
    </source>
</reference>
<dbReference type="InterPro" id="IPR003660">
    <property type="entry name" value="HAMP_dom"/>
</dbReference>
<dbReference type="AlphaFoldDB" id="A0A9D1UE22"/>
<dbReference type="Proteomes" id="UP000824263">
    <property type="component" value="Unassembled WGS sequence"/>
</dbReference>
<dbReference type="Pfam" id="PF00015">
    <property type="entry name" value="MCPsignal"/>
    <property type="match status" value="1"/>
</dbReference>
<keyword evidence="3" id="KW-0807">Transducer</keyword>
<feature type="transmembrane region" description="Helical" evidence="5">
    <location>
        <begin position="35"/>
        <end position="54"/>
    </location>
</feature>
<evidence type="ECO:0000256" key="4">
    <source>
        <dbReference type="SAM" id="MobiDB-lite"/>
    </source>
</evidence>
<keyword evidence="5" id="KW-0812">Transmembrane</keyword>
<organism evidence="7 8">
    <name type="scientific">Candidatus Dorea gallistercoris</name>
    <dbReference type="NCBI Taxonomy" id="2838542"/>
    <lineage>
        <taxon>Bacteria</taxon>
        <taxon>Bacillati</taxon>
        <taxon>Bacillota</taxon>
        <taxon>Clostridia</taxon>
        <taxon>Lachnospirales</taxon>
        <taxon>Lachnospiraceae</taxon>
        <taxon>Dorea</taxon>
    </lineage>
</organism>
<dbReference type="PROSITE" id="PS50111">
    <property type="entry name" value="CHEMOTAXIS_TRANSDUC_2"/>
    <property type="match status" value="1"/>
</dbReference>
<sequence length="576" mass="62379">MFQIAAGGTGKHRLQKEKHKDSGEKTIQSQIFKGYFLFSGIVLLLVVISILMMAEIRREYEDVATYQDQQQEAQSVIAAHYKWLEQLSDSITTGADFEGSLDPETCALGQWINGDGAELMSDPEIAESLSGIIDPHEDIHLQAAELTQLGLRDKEAAYERYTEEFKPKVVTIGEGLDGISSRLQEIAEDTKERASTIALITQVLLILAGIGAVAASLLVGRRLSRKISEPILKMSDWLDEISTGIDNLNVKKEELSMGSTTEINRMMESFQVMVDATRENSDTIEQIADGDLTVSSKVRSEGDRLGKSLSYLVRQNNNAFSRLSQISESVASEAANISTASQALADSCSTQASAVEVLSNYAKEANNLAIQNADRSKHAFEEIASMEQSVQGGREHMTTLGDAVSDINTSSEQVAAVMKSIDDIAFQTNILALNAAVEAARAGSAGKGFAVVADEVRNLAAKSAEAAEQSRHIIETMIQKSAQGNKLANEANQTFDEIVSKSARITQTMREIATASQDQQEHIGKIDDEITRISSVVTENAASSEETTAATQQLLGDAENIRSEIGQFKIKSSSGV</sequence>
<dbReference type="InterPro" id="IPR004089">
    <property type="entry name" value="MCPsignal_dom"/>
</dbReference>
<evidence type="ECO:0000256" key="3">
    <source>
        <dbReference type="PROSITE-ProRule" id="PRU00284"/>
    </source>
</evidence>
<dbReference type="InterPro" id="IPR004090">
    <property type="entry name" value="Chemotax_Me-accpt_rcpt"/>
</dbReference>
<dbReference type="SUPFAM" id="SSF58104">
    <property type="entry name" value="Methyl-accepting chemotaxis protein (MCP) signaling domain"/>
    <property type="match status" value="1"/>
</dbReference>
<evidence type="ECO:0000256" key="5">
    <source>
        <dbReference type="SAM" id="Phobius"/>
    </source>
</evidence>
<comment type="caution">
    <text evidence="7">The sequence shown here is derived from an EMBL/GenBank/DDBJ whole genome shotgun (WGS) entry which is preliminary data.</text>
</comment>
<dbReference type="PRINTS" id="PR00260">
    <property type="entry name" value="CHEMTRNSDUCR"/>
</dbReference>
<dbReference type="Pfam" id="PF13682">
    <property type="entry name" value="CZB"/>
    <property type="match status" value="1"/>
</dbReference>
<keyword evidence="5" id="KW-0472">Membrane</keyword>
<proteinExistence type="inferred from homology"/>
<dbReference type="EMBL" id="DXGF01000044">
    <property type="protein sequence ID" value="HIW83176.1"/>
    <property type="molecule type" value="Genomic_DNA"/>
</dbReference>
<dbReference type="InterPro" id="IPR025991">
    <property type="entry name" value="Chemoreceptor_zinc-bind_dom"/>
</dbReference>
<protein>
    <submittedName>
        <fullName evidence="7">CZB domain-containing protein</fullName>
    </submittedName>
</protein>
<comment type="similarity">
    <text evidence="2">Belongs to the methyl-accepting chemotaxis (MCP) protein family.</text>
</comment>
<evidence type="ECO:0000259" key="6">
    <source>
        <dbReference type="PROSITE" id="PS50111"/>
    </source>
</evidence>
<dbReference type="Gene3D" id="6.10.340.10">
    <property type="match status" value="1"/>
</dbReference>
<feature type="region of interest" description="Disordered" evidence="4">
    <location>
        <begin position="1"/>
        <end position="22"/>
    </location>
</feature>
<dbReference type="Gene3D" id="1.20.120.30">
    <property type="entry name" value="Aspartate receptor, ligand-binding domain"/>
    <property type="match status" value="1"/>
</dbReference>
<evidence type="ECO:0000313" key="7">
    <source>
        <dbReference type="EMBL" id="HIW83176.1"/>
    </source>
</evidence>
<reference evidence="7" key="1">
    <citation type="journal article" date="2021" name="PeerJ">
        <title>Extensive microbial diversity within the chicken gut microbiome revealed by metagenomics and culture.</title>
        <authorList>
            <person name="Gilroy R."/>
            <person name="Ravi A."/>
            <person name="Getino M."/>
            <person name="Pursley I."/>
            <person name="Horton D.L."/>
            <person name="Alikhan N.F."/>
            <person name="Baker D."/>
            <person name="Gharbi K."/>
            <person name="Hall N."/>
            <person name="Watson M."/>
            <person name="Adriaenssens E.M."/>
            <person name="Foster-Nyarko E."/>
            <person name="Jarju S."/>
            <person name="Secka A."/>
            <person name="Antonio M."/>
            <person name="Oren A."/>
            <person name="Chaudhuri R.R."/>
            <person name="La Ragione R."/>
            <person name="Hildebrand F."/>
            <person name="Pallen M.J."/>
        </authorList>
    </citation>
    <scope>NUCLEOTIDE SEQUENCE</scope>
    <source>
        <strain evidence="7">ChiSxjej1B13-11762</strain>
    </source>
</reference>
<dbReference type="PANTHER" id="PTHR43531:SF11">
    <property type="entry name" value="METHYL-ACCEPTING CHEMOTAXIS PROTEIN 3"/>
    <property type="match status" value="1"/>
</dbReference>
<evidence type="ECO:0000313" key="8">
    <source>
        <dbReference type="Proteomes" id="UP000824263"/>
    </source>
</evidence>
<dbReference type="Gene3D" id="1.10.287.950">
    <property type="entry name" value="Methyl-accepting chemotaxis protein"/>
    <property type="match status" value="1"/>
</dbReference>
<dbReference type="GO" id="GO:0004888">
    <property type="term" value="F:transmembrane signaling receptor activity"/>
    <property type="evidence" value="ECO:0007669"/>
    <property type="project" value="InterPro"/>
</dbReference>
<feature type="domain" description="Methyl-accepting transducer" evidence="6">
    <location>
        <begin position="326"/>
        <end position="555"/>
    </location>
</feature>
<keyword evidence="1" id="KW-0145">Chemotaxis</keyword>
<dbReference type="PANTHER" id="PTHR43531">
    <property type="entry name" value="PROTEIN ICFG"/>
    <property type="match status" value="1"/>
</dbReference>
<evidence type="ECO:0000256" key="2">
    <source>
        <dbReference type="ARBA" id="ARBA00029447"/>
    </source>
</evidence>
<accession>A0A9D1UE22</accession>
<feature type="transmembrane region" description="Helical" evidence="5">
    <location>
        <begin position="197"/>
        <end position="219"/>
    </location>
</feature>
<dbReference type="GO" id="GO:0007165">
    <property type="term" value="P:signal transduction"/>
    <property type="evidence" value="ECO:0007669"/>
    <property type="project" value="UniProtKB-KW"/>
</dbReference>
<evidence type="ECO:0000256" key="1">
    <source>
        <dbReference type="ARBA" id="ARBA00022500"/>
    </source>
</evidence>
<dbReference type="GO" id="GO:0006935">
    <property type="term" value="P:chemotaxis"/>
    <property type="evidence" value="ECO:0007669"/>
    <property type="project" value="UniProtKB-KW"/>
</dbReference>
<dbReference type="Pfam" id="PF00672">
    <property type="entry name" value="HAMP"/>
    <property type="match status" value="1"/>
</dbReference>
<name>A0A9D1UE22_9FIRM</name>
<gene>
    <name evidence="7" type="ORF">H9873_02485</name>
</gene>
<dbReference type="SMART" id="SM00283">
    <property type="entry name" value="MA"/>
    <property type="match status" value="1"/>
</dbReference>
<dbReference type="GO" id="GO:0016020">
    <property type="term" value="C:membrane"/>
    <property type="evidence" value="ECO:0007669"/>
    <property type="project" value="InterPro"/>
</dbReference>